<dbReference type="InterPro" id="IPR000073">
    <property type="entry name" value="AB_hydrolase_1"/>
</dbReference>
<dbReference type="Gene3D" id="3.40.50.1820">
    <property type="entry name" value="alpha/beta hydrolase"/>
    <property type="match status" value="1"/>
</dbReference>
<dbReference type="EMBL" id="JADBEM010000001">
    <property type="protein sequence ID" value="MBE1613042.1"/>
    <property type="molecule type" value="Genomic_DNA"/>
</dbReference>
<dbReference type="InterPro" id="IPR029058">
    <property type="entry name" value="AB_hydrolase_fold"/>
</dbReference>
<feature type="region of interest" description="Disordered" evidence="1">
    <location>
        <begin position="351"/>
        <end position="373"/>
    </location>
</feature>
<dbReference type="AlphaFoldDB" id="A0A927N7G2"/>
<gene>
    <name evidence="3" type="ORF">HEB94_009890</name>
</gene>
<sequence>MDYDFLVRPYELNLRHQTPTGPRRLSFDRAGLSLAAWREQARSKLTELVCVDEHPAGGTVTELRQAVHQGVDVTALVMRVDDDLSVPGYLLRPSGVPPASDATAVLALHGHGQVDECLGVAGVHEDYHHHFALALAQAGHTVLLPELRGFGSLHDLAAQRDGESLTYWRWGSHMAYTALTDGFQNGRTLMGDTIEDLLRWERWLATRHGVQHVDVAGISWGGDLACTYPVFSTRVRSIFASGTLGSFTAVFSGGGNAPAHCVPGVLGWLDRADIAGLNAPRRLAVHYGELDVPGPDNASASYNETVPDAYQRLHRIYAAAGAADAVSLHVSPSRGHEMDNELLLRFLQQQTERRRHGAQPVSERTVHGSVDDA</sequence>
<protein>
    <submittedName>
        <fullName evidence="3">Dienelactone hydrolase</fullName>
    </submittedName>
</protein>
<keyword evidence="4" id="KW-1185">Reference proteome</keyword>
<evidence type="ECO:0000313" key="3">
    <source>
        <dbReference type="EMBL" id="MBE1613042.1"/>
    </source>
</evidence>
<feature type="compositionally biased region" description="Basic and acidic residues" evidence="1">
    <location>
        <begin position="364"/>
        <end position="373"/>
    </location>
</feature>
<dbReference type="Pfam" id="PF00561">
    <property type="entry name" value="Abhydrolase_1"/>
    <property type="match status" value="1"/>
</dbReference>
<evidence type="ECO:0000256" key="1">
    <source>
        <dbReference type="SAM" id="MobiDB-lite"/>
    </source>
</evidence>
<name>A0A927N7G2_9ACTN</name>
<accession>A0A927N7G2</accession>
<feature type="domain" description="AB hydrolase-1" evidence="2">
    <location>
        <begin position="119"/>
        <end position="280"/>
    </location>
</feature>
<dbReference type="RefSeq" id="WP_192755976.1">
    <property type="nucleotide sequence ID" value="NZ_BAABJL010000128.1"/>
</dbReference>
<reference evidence="3" key="1">
    <citation type="submission" date="2020-10" db="EMBL/GenBank/DDBJ databases">
        <title>Sequencing the genomes of 1000 actinobacteria strains.</title>
        <authorList>
            <person name="Klenk H.-P."/>
        </authorList>
    </citation>
    <scope>NUCLEOTIDE SEQUENCE</scope>
    <source>
        <strain evidence="3">DSM 45354</strain>
    </source>
</reference>
<keyword evidence="3" id="KW-0378">Hydrolase</keyword>
<dbReference type="Proteomes" id="UP000638648">
    <property type="component" value="Unassembled WGS sequence"/>
</dbReference>
<dbReference type="GO" id="GO:0016787">
    <property type="term" value="F:hydrolase activity"/>
    <property type="evidence" value="ECO:0007669"/>
    <property type="project" value="UniProtKB-KW"/>
</dbReference>
<organism evidence="3 4">
    <name type="scientific">Actinopolymorpha pittospori</name>
    <dbReference type="NCBI Taxonomy" id="648752"/>
    <lineage>
        <taxon>Bacteria</taxon>
        <taxon>Bacillati</taxon>
        <taxon>Actinomycetota</taxon>
        <taxon>Actinomycetes</taxon>
        <taxon>Propionibacteriales</taxon>
        <taxon>Actinopolymorphaceae</taxon>
        <taxon>Actinopolymorpha</taxon>
    </lineage>
</organism>
<proteinExistence type="predicted"/>
<evidence type="ECO:0000313" key="4">
    <source>
        <dbReference type="Proteomes" id="UP000638648"/>
    </source>
</evidence>
<dbReference type="SUPFAM" id="SSF53474">
    <property type="entry name" value="alpha/beta-Hydrolases"/>
    <property type="match status" value="1"/>
</dbReference>
<evidence type="ECO:0000259" key="2">
    <source>
        <dbReference type="Pfam" id="PF00561"/>
    </source>
</evidence>
<comment type="caution">
    <text evidence="3">The sequence shown here is derived from an EMBL/GenBank/DDBJ whole genome shotgun (WGS) entry which is preliminary data.</text>
</comment>